<evidence type="ECO:0000256" key="1">
    <source>
        <dbReference type="SAM" id="MobiDB-lite"/>
    </source>
</evidence>
<dbReference type="Gene3D" id="4.10.240.10">
    <property type="entry name" value="Zn(2)-C6 fungal-type DNA-binding domain"/>
    <property type="match status" value="1"/>
</dbReference>
<evidence type="ECO:0000259" key="2">
    <source>
        <dbReference type="PROSITE" id="PS50048"/>
    </source>
</evidence>
<organism evidence="3 4">
    <name type="scientific">Apiotrichum porosum</name>
    <dbReference type="NCBI Taxonomy" id="105984"/>
    <lineage>
        <taxon>Eukaryota</taxon>
        <taxon>Fungi</taxon>
        <taxon>Dikarya</taxon>
        <taxon>Basidiomycota</taxon>
        <taxon>Agaricomycotina</taxon>
        <taxon>Tremellomycetes</taxon>
        <taxon>Trichosporonales</taxon>
        <taxon>Trichosporonaceae</taxon>
        <taxon>Apiotrichum</taxon>
    </lineage>
</organism>
<accession>A0A427Y1F9</accession>
<feature type="region of interest" description="Disordered" evidence="1">
    <location>
        <begin position="166"/>
        <end position="223"/>
    </location>
</feature>
<dbReference type="GO" id="GO:0000981">
    <property type="term" value="F:DNA-binding transcription factor activity, RNA polymerase II-specific"/>
    <property type="evidence" value="ECO:0007669"/>
    <property type="project" value="InterPro"/>
</dbReference>
<dbReference type="SMART" id="SM00066">
    <property type="entry name" value="GAL4"/>
    <property type="match status" value="2"/>
</dbReference>
<dbReference type="GO" id="GO:0008270">
    <property type="term" value="F:zinc ion binding"/>
    <property type="evidence" value="ECO:0007669"/>
    <property type="project" value="InterPro"/>
</dbReference>
<name>A0A427Y1F9_9TREE</name>
<reference evidence="3 4" key="1">
    <citation type="submission" date="2018-11" db="EMBL/GenBank/DDBJ databases">
        <title>Genome sequence of Apiotrichum porosum DSM 27194.</title>
        <authorList>
            <person name="Aliyu H."/>
            <person name="Gorte O."/>
            <person name="Ochsenreither K."/>
        </authorList>
    </citation>
    <scope>NUCLEOTIDE SEQUENCE [LARGE SCALE GENOMIC DNA]</scope>
    <source>
        <strain evidence="3 4">DSM 27194</strain>
    </source>
</reference>
<evidence type="ECO:0000313" key="4">
    <source>
        <dbReference type="Proteomes" id="UP000279236"/>
    </source>
</evidence>
<feature type="compositionally biased region" description="Low complexity" evidence="1">
    <location>
        <begin position="184"/>
        <end position="197"/>
    </location>
</feature>
<dbReference type="Pfam" id="PF00172">
    <property type="entry name" value="Zn_clus"/>
    <property type="match status" value="1"/>
</dbReference>
<dbReference type="AlphaFoldDB" id="A0A427Y1F9"/>
<dbReference type="EMBL" id="RSCE01000003">
    <property type="protein sequence ID" value="RSH84873.1"/>
    <property type="molecule type" value="Genomic_DNA"/>
</dbReference>
<dbReference type="SUPFAM" id="SSF57701">
    <property type="entry name" value="Zn2/Cys6 DNA-binding domain"/>
    <property type="match status" value="1"/>
</dbReference>
<dbReference type="InterPro" id="IPR001138">
    <property type="entry name" value="Zn2Cys6_DnaBD"/>
</dbReference>
<keyword evidence="4" id="KW-1185">Reference proteome</keyword>
<feature type="domain" description="Zn(2)-C6 fungal-type" evidence="2">
    <location>
        <begin position="47"/>
        <end position="76"/>
    </location>
</feature>
<evidence type="ECO:0000313" key="3">
    <source>
        <dbReference type="EMBL" id="RSH84873.1"/>
    </source>
</evidence>
<proteinExistence type="predicted"/>
<sequence>MPAINKACEACFEGKKEKCSMYQPCDHCIRINIACKVNTHRHRKILACKRCRRRGDRCDFQQPCQYCSEADEECVYYDSDESIDRGDSDVGKTSTKRHKAPMSKKSLKETSKRRKLDVGHGTADDGQLDSEDKHRTQPSTKINDDVAWWRFRSYSASAAAGTWPLQSSARANRGSADSPPAPSKPADAAAPSAVSRVPSPPQASSPLSSAPATPTPVRPSSILPHERRRLYALPIPPIIMAKPDSKWTMELLGDLLDEVHDPRQRRTWSRPLQDPGLNWTRAHMVDTIAFAKYVVPAPKTLIEVSRAVPTWNGTTLRFAHLAGGEAVPIAALEGKPWRQMVTLLLFTDVCDDIHFMVCFIYGPARLVYWFDPSATHGKDAARDEFFKQFKLQLLFDKAQNNCAVEESPNDWTLLSGHDLDFPRHADLHNPPDRVPCALLVCAFSILVLQEITPTWSALGLAAGTLLYSDLEALGRSLISMVLAGMCVHSSHPQTPRTEKRLRLACDRILCQRPMRAPAADRE</sequence>
<comment type="caution">
    <text evidence="3">The sequence shown here is derived from an EMBL/GenBank/DDBJ whole genome shotgun (WGS) entry which is preliminary data.</text>
</comment>
<dbReference type="RefSeq" id="XP_028478321.1">
    <property type="nucleotide sequence ID" value="XM_028621869.1"/>
</dbReference>
<gene>
    <name evidence="3" type="ORF">EHS24_006406</name>
</gene>
<dbReference type="GeneID" id="39590949"/>
<dbReference type="Proteomes" id="UP000279236">
    <property type="component" value="Unassembled WGS sequence"/>
</dbReference>
<protein>
    <recommendedName>
        <fullName evidence="2">Zn(2)-C6 fungal-type domain-containing protein</fullName>
    </recommendedName>
</protein>
<dbReference type="InterPro" id="IPR036864">
    <property type="entry name" value="Zn2-C6_fun-type_DNA-bd_sf"/>
</dbReference>
<dbReference type="PROSITE" id="PS50048">
    <property type="entry name" value="ZN2_CY6_FUNGAL_2"/>
    <property type="match status" value="1"/>
</dbReference>
<feature type="region of interest" description="Disordered" evidence="1">
    <location>
        <begin position="83"/>
        <end position="139"/>
    </location>
</feature>